<dbReference type="Proteomes" id="UP000308768">
    <property type="component" value="Unassembled WGS sequence"/>
</dbReference>
<dbReference type="EMBL" id="NAJN01001958">
    <property type="protein sequence ID" value="TKA59734.1"/>
    <property type="molecule type" value="Genomic_DNA"/>
</dbReference>
<dbReference type="PROSITE" id="PS50879">
    <property type="entry name" value="RNASE_H_1"/>
    <property type="match status" value="1"/>
</dbReference>
<dbReference type="GO" id="GO:0008270">
    <property type="term" value="F:zinc ion binding"/>
    <property type="evidence" value="ECO:0007669"/>
    <property type="project" value="UniProtKB-KW"/>
</dbReference>
<dbReference type="Gene3D" id="3.30.420.10">
    <property type="entry name" value="Ribonuclease H-like superfamily/Ribonuclease H"/>
    <property type="match status" value="1"/>
</dbReference>
<dbReference type="Pfam" id="PF05699">
    <property type="entry name" value="Dimer_Tnp_hAT"/>
    <property type="match status" value="1"/>
</dbReference>
<keyword evidence="8" id="KW-1185">Reference proteome</keyword>
<dbReference type="GO" id="GO:0046983">
    <property type="term" value="F:protein dimerization activity"/>
    <property type="evidence" value="ECO:0007669"/>
    <property type="project" value="InterPro"/>
</dbReference>
<keyword evidence="3" id="KW-0863">Zinc-finger</keyword>
<dbReference type="InterPro" id="IPR002156">
    <property type="entry name" value="RNaseH_domain"/>
</dbReference>
<dbReference type="STRING" id="331657.A0A4U0WAM7"/>
<dbReference type="InterPro" id="IPR008906">
    <property type="entry name" value="HATC_C_dom"/>
</dbReference>
<dbReference type="GO" id="GO:0003676">
    <property type="term" value="F:nucleic acid binding"/>
    <property type="evidence" value="ECO:0007669"/>
    <property type="project" value="InterPro"/>
</dbReference>
<keyword evidence="2" id="KW-0479">Metal-binding</keyword>
<evidence type="ECO:0000256" key="2">
    <source>
        <dbReference type="ARBA" id="ARBA00022723"/>
    </source>
</evidence>
<dbReference type="SUPFAM" id="SSF53098">
    <property type="entry name" value="Ribonuclease H-like"/>
    <property type="match status" value="2"/>
</dbReference>
<evidence type="ECO:0000256" key="3">
    <source>
        <dbReference type="ARBA" id="ARBA00022771"/>
    </source>
</evidence>
<protein>
    <recommendedName>
        <fullName evidence="6">RNase H type-1 domain-containing protein</fullName>
    </recommendedName>
</protein>
<sequence>SQALVARITQCLQSKNVSLHWVPGHSKVAGNEAARELAKKATETESATALQSVARPLSVVHREARKLRFQPKTNAFISSKSDSNAVWSQIEPLNKLHKLAVWIRRPGGSHFEDFQALSGGRVVSQDNSTRWNSWFLMMDSALKCKQAVNQYIDNHTNEIQHLKLSRTDWELVRHTRDFLIPFYEVTKATEGDEVTFDDLLFSMDSLVTHYKAAFERYALSRELTEAVTTSWFLLDKYYKGSDECAAYAAAILLHPTLRLQYVKENWKKPWIQPAIKRVTSLFETYQPSKAVAVIQPLDALQSRQLSHLKQYRLKVHAKLAAKPQEDELKRFINAPPFDIMTTPLQWWLEPAQQAAYPRLSRLAIDVLSIATMSAEAERIFSGARRTISWERARLKGKSIEHTKCLKHWQMNGYNLLGIDDEAV</sequence>
<accession>A0A4U0WAM7</accession>
<comment type="caution">
    <text evidence="7">The sequence shown here is derived from an EMBL/GenBank/DDBJ whole genome shotgun (WGS) entry which is preliminary data.</text>
</comment>
<evidence type="ECO:0000313" key="8">
    <source>
        <dbReference type="Proteomes" id="UP000308768"/>
    </source>
</evidence>
<dbReference type="AlphaFoldDB" id="A0A4U0WAM7"/>
<evidence type="ECO:0000259" key="6">
    <source>
        <dbReference type="PROSITE" id="PS50879"/>
    </source>
</evidence>
<feature type="domain" description="RNase H type-1" evidence="6">
    <location>
        <begin position="1"/>
        <end position="43"/>
    </location>
</feature>
<evidence type="ECO:0000313" key="7">
    <source>
        <dbReference type="EMBL" id="TKA59734.1"/>
    </source>
</evidence>
<dbReference type="InterPro" id="IPR052035">
    <property type="entry name" value="ZnF_BED_domain_contain"/>
</dbReference>
<name>A0A4U0WAM7_9PEZI</name>
<dbReference type="InterPro" id="IPR036397">
    <property type="entry name" value="RNaseH_sf"/>
</dbReference>
<dbReference type="PANTHER" id="PTHR46481:SF10">
    <property type="entry name" value="ZINC FINGER BED DOMAIN-CONTAINING PROTEIN 39"/>
    <property type="match status" value="1"/>
</dbReference>
<keyword evidence="4" id="KW-0862">Zinc</keyword>
<organism evidence="7 8">
    <name type="scientific">Cryomyces minteri</name>
    <dbReference type="NCBI Taxonomy" id="331657"/>
    <lineage>
        <taxon>Eukaryota</taxon>
        <taxon>Fungi</taxon>
        <taxon>Dikarya</taxon>
        <taxon>Ascomycota</taxon>
        <taxon>Pezizomycotina</taxon>
        <taxon>Dothideomycetes</taxon>
        <taxon>Dothideomycetes incertae sedis</taxon>
        <taxon>Cryomyces</taxon>
    </lineage>
</organism>
<reference evidence="7 8" key="1">
    <citation type="submission" date="2017-03" db="EMBL/GenBank/DDBJ databases">
        <title>Genomes of endolithic fungi from Antarctica.</title>
        <authorList>
            <person name="Coleine C."/>
            <person name="Masonjones S."/>
            <person name="Stajich J.E."/>
        </authorList>
    </citation>
    <scope>NUCLEOTIDE SEQUENCE [LARGE SCALE GENOMIC DNA]</scope>
    <source>
        <strain evidence="7 8">CCFEE 5187</strain>
    </source>
</reference>
<dbReference type="PANTHER" id="PTHR46481">
    <property type="entry name" value="ZINC FINGER BED DOMAIN-CONTAINING PROTEIN 4"/>
    <property type="match status" value="1"/>
</dbReference>
<proteinExistence type="predicted"/>
<dbReference type="OrthoDB" id="3925195at2759"/>
<evidence type="ECO:0000256" key="1">
    <source>
        <dbReference type="ARBA" id="ARBA00004123"/>
    </source>
</evidence>
<evidence type="ECO:0000256" key="4">
    <source>
        <dbReference type="ARBA" id="ARBA00022833"/>
    </source>
</evidence>
<dbReference type="GO" id="GO:0004523">
    <property type="term" value="F:RNA-DNA hybrid ribonuclease activity"/>
    <property type="evidence" value="ECO:0007669"/>
    <property type="project" value="InterPro"/>
</dbReference>
<feature type="non-terminal residue" evidence="7">
    <location>
        <position position="1"/>
    </location>
</feature>
<dbReference type="InterPro" id="IPR012337">
    <property type="entry name" value="RNaseH-like_sf"/>
</dbReference>
<keyword evidence="5" id="KW-0539">Nucleus</keyword>
<evidence type="ECO:0000256" key="5">
    <source>
        <dbReference type="ARBA" id="ARBA00023242"/>
    </source>
</evidence>
<dbReference type="GO" id="GO:0005634">
    <property type="term" value="C:nucleus"/>
    <property type="evidence" value="ECO:0007669"/>
    <property type="project" value="UniProtKB-SubCell"/>
</dbReference>
<gene>
    <name evidence="7" type="ORF">B0A49_13530</name>
</gene>
<comment type="subcellular location">
    <subcellularLocation>
        <location evidence="1">Nucleus</location>
    </subcellularLocation>
</comment>